<dbReference type="AlphaFoldDB" id="A0A0G0JG09"/>
<feature type="non-terminal residue" evidence="2">
    <location>
        <position position="105"/>
    </location>
</feature>
<keyword evidence="1" id="KW-1133">Transmembrane helix</keyword>
<evidence type="ECO:0000313" key="2">
    <source>
        <dbReference type="EMBL" id="KKQ35704.1"/>
    </source>
</evidence>
<feature type="transmembrane region" description="Helical" evidence="1">
    <location>
        <begin position="69"/>
        <end position="89"/>
    </location>
</feature>
<proteinExistence type="predicted"/>
<dbReference type="EMBL" id="LBTH01000017">
    <property type="protein sequence ID" value="KKQ35704.1"/>
    <property type="molecule type" value="Genomic_DNA"/>
</dbReference>
<gene>
    <name evidence="2" type="ORF">US52_C0017G0001</name>
</gene>
<feature type="transmembrane region" description="Helical" evidence="1">
    <location>
        <begin position="6"/>
        <end position="26"/>
    </location>
</feature>
<comment type="caution">
    <text evidence="2">The sequence shown here is derived from an EMBL/GenBank/DDBJ whole genome shotgun (WGS) entry which is preliminary data.</text>
</comment>
<dbReference type="Proteomes" id="UP000034852">
    <property type="component" value="Unassembled WGS sequence"/>
</dbReference>
<protein>
    <submittedName>
        <fullName evidence="2">Uncharacterized protein</fullName>
    </submittedName>
</protein>
<keyword evidence="1" id="KW-0472">Membrane</keyword>
<evidence type="ECO:0000313" key="3">
    <source>
        <dbReference type="Proteomes" id="UP000034852"/>
    </source>
</evidence>
<name>A0A0G0JG09_9BACT</name>
<evidence type="ECO:0000256" key="1">
    <source>
        <dbReference type="SAM" id="Phobius"/>
    </source>
</evidence>
<organism evidence="2 3">
    <name type="scientific">candidate division WS6 bacterium GW2011_GWA2_37_6</name>
    <dbReference type="NCBI Taxonomy" id="1619087"/>
    <lineage>
        <taxon>Bacteria</taxon>
        <taxon>Candidatus Dojkabacteria</taxon>
    </lineage>
</organism>
<keyword evidence="1" id="KW-0812">Transmembrane</keyword>
<accession>A0A0G0JG09</accession>
<feature type="transmembrane region" description="Helical" evidence="1">
    <location>
        <begin position="38"/>
        <end position="57"/>
    </location>
</feature>
<reference evidence="2 3" key="1">
    <citation type="journal article" date="2015" name="Nature">
        <title>rRNA introns, odd ribosomes, and small enigmatic genomes across a large radiation of phyla.</title>
        <authorList>
            <person name="Brown C.T."/>
            <person name="Hug L.A."/>
            <person name="Thomas B.C."/>
            <person name="Sharon I."/>
            <person name="Castelle C.J."/>
            <person name="Singh A."/>
            <person name="Wilkins M.J."/>
            <person name="Williams K.H."/>
            <person name="Banfield J.F."/>
        </authorList>
    </citation>
    <scope>NUCLEOTIDE SEQUENCE [LARGE SCALE GENOMIC DNA]</scope>
</reference>
<sequence length="105" mass="12206">MTNYLTILAIYIIEIFLIGSGPTLLFKDILNIRSIYKFIVFSVFFGMIFFNLTLLSIGHLGLQVIDQNFVLVKLLLVVLSGFIVFITYWHKEKISKSKIKHIFIF</sequence>